<evidence type="ECO:0000256" key="5">
    <source>
        <dbReference type="ARBA" id="ARBA00023242"/>
    </source>
</evidence>
<dbReference type="GO" id="GO:0000176">
    <property type="term" value="C:nuclear exosome (RNase complex)"/>
    <property type="evidence" value="ECO:0007669"/>
    <property type="project" value="TreeGrafter"/>
</dbReference>
<reference evidence="9" key="1">
    <citation type="submission" date="2025-08" db="UniProtKB">
        <authorList>
            <consortium name="RefSeq"/>
        </authorList>
    </citation>
    <scope>IDENTIFICATION</scope>
</reference>
<evidence type="ECO:0000256" key="1">
    <source>
        <dbReference type="ARBA" id="ARBA00004123"/>
    </source>
</evidence>
<dbReference type="GO" id="GO:0034475">
    <property type="term" value="P:U4 snRNA 3'-end processing"/>
    <property type="evidence" value="ECO:0007669"/>
    <property type="project" value="TreeGrafter"/>
</dbReference>
<dbReference type="PANTHER" id="PTHR11953">
    <property type="entry name" value="EXOSOME COMPLEX COMPONENT"/>
    <property type="match status" value="1"/>
</dbReference>
<keyword evidence="3" id="KW-0698">rRNA processing</keyword>
<dbReference type="GO" id="GO:0016075">
    <property type="term" value="P:rRNA catabolic process"/>
    <property type="evidence" value="ECO:0007669"/>
    <property type="project" value="TreeGrafter"/>
</dbReference>
<dbReference type="InterPro" id="IPR020568">
    <property type="entry name" value="Ribosomal_Su5_D2-typ_SF"/>
</dbReference>
<evidence type="ECO:0000256" key="4">
    <source>
        <dbReference type="ARBA" id="ARBA00022835"/>
    </source>
</evidence>
<comment type="similarity">
    <text evidence="2">Belongs to the RNase PH family.</text>
</comment>
<evidence type="ECO:0000313" key="8">
    <source>
        <dbReference type="Proteomes" id="UP000515125"/>
    </source>
</evidence>
<dbReference type="Gene3D" id="3.30.230.70">
    <property type="entry name" value="GHMP Kinase, N-terminal domain"/>
    <property type="match status" value="1"/>
</dbReference>
<dbReference type="InterPro" id="IPR050080">
    <property type="entry name" value="RNase_PH"/>
</dbReference>
<dbReference type="SUPFAM" id="SSF54211">
    <property type="entry name" value="Ribosomal protein S5 domain 2-like"/>
    <property type="match status" value="1"/>
</dbReference>
<dbReference type="OrthoDB" id="27298at2759"/>
<evidence type="ECO:0000256" key="6">
    <source>
        <dbReference type="SAM" id="MobiDB-lite"/>
    </source>
</evidence>
<dbReference type="Pfam" id="PF01138">
    <property type="entry name" value="RNase_PH"/>
    <property type="match status" value="1"/>
</dbReference>
<dbReference type="Proteomes" id="UP000515125">
    <property type="component" value="Unplaced"/>
</dbReference>
<keyword evidence="8" id="KW-1185">Reference proteome</keyword>
<feature type="region of interest" description="Disordered" evidence="6">
    <location>
        <begin position="1"/>
        <end position="24"/>
    </location>
</feature>
<protein>
    <submittedName>
        <fullName evidence="9">Exosome complex component RRP41</fullName>
    </submittedName>
</protein>
<dbReference type="PANTHER" id="PTHR11953:SF1">
    <property type="entry name" value="EXOSOME COMPLEX COMPONENT RRP46"/>
    <property type="match status" value="1"/>
</dbReference>
<dbReference type="InterPro" id="IPR001247">
    <property type="entry name" value="ExoRNase_PH_dom1"/>
</dbReference>
<feature type="domain" description="Exoribonuclease phosphorolytic" evidence="7">
    <location>
        <begin position="44"/>
        <end position="212"/>
    </location>
</feature>
<organism evidence="8 9">
    <name type="scientific">Cyclospora cayetanensis</name>
    <dbReference type="NCBI Taxonomy" id="88456"/>
    <lineage>
        <taxon>Eukaryota</taxon>
        <taxon>Sar</taxon>
        <taxon>Alveolata</taxon>
        <taxon>Apicomplexa</taxon>
        <taxon>Conoidasida</taxon>
        <taxon>Coccidia</taxon>
        <taxon>Eucoccidiorida</taxon>
        <taxon>Eimeriorina</taxon>
        <taxon>Eimeriidae</taxon>
        <taxon>Cyclospora</taxon>
    </lineage>
</organism>
<dbReference type="GO" id="GO:0071051">
    <property type="term" value="P:poly(A)-dependent snoRNA 3'-end processing"/>
    <property type="evidence" value="ECO:0007669"/>
    <property type="project" value="TreeGrafter"/>
</dbReference>
<dbReference type="InterPro" id="IPR027408">
    <property type="entry name" value="PNPase/RNase_PH_dom_sf"/>
</dbReference>
<proteinExistence type="inferred from homology"/>
<evidence type="ECO:0000313" key="9">
    <source>
        <dbReference type="RefSeq" id="XP_022592886.2"/>
    </source>
</evidence>
<name>A0A6P5WE43_9EIME</name>
<dbReference type="GeneID" id="34623496"/>
<comment type="subcellular location">
    <subcellularLocation>
        <location evidence="1">Nucleus</location>
    </subcellularLocation>
</comment>
<dbReference type="GO" id="GO:0005730">
    <property type="term" value="C:nucleolus"/>
    <property type="evidence" value="ECO:0007669"/>
    <property type="project" value="TreeGrafter"/>
</dbReference>
<dbReference type="GO" id="GO:0003723">
    <property type="term" value="F:RNA binding"/>
    <property type="evidence" value="ECO:0007669"/>
    <property type="project" value="TreeGrafter"/>
</dbReference>
<dbReference type="GO" id="GO:0000177">
    <property type="term" value="C:cytoplasmic exosome (RNase complex)"/>
    <property type="evidence" value="ECO:0007669"/>
    <property type="project" value="TreeGrafter"/>
</dbReference>
<dbReference type="AlphaFoldDB" id="A0A6P5WE43"/>
<gene>
    <name evidence="9" type="primary">LOC34623496</name>
</gene>
<sequence>MDLSISTEVPQGPQGAPGGTSEEKTFFGLPTDLRPDGRLSATALRPFKVELGPLRGPHGSARCTHGLTVALATVVGPLDARGAPHTHAGISVSVKPLSQPPTGPRMAAAAAAARAAAAVGESPNSQREAAAAAYAKGDTGGPQGPSAMVRKALDWSRCMEFRLQQLLQDAICTSQFPRCVIQVVVLLQQDDGGREACCCNATFAAVIHAGLPLRWRCWALSYASPSCFSEGGPKAAEGDVYLDPTREEEAVAAKVECVATDPTTGYLVGAFSCMRLEGSDQSLGGVPEALDATGVQGAPHAALGGLAVAAARAIDERVRLGMQQHLQLLTVAWPTLSDS</sequence>
<dbReference type="GO" id="GO:0006364">
    <property type="term" value="P:rRNA processing"/>
    <property type="evidence" value="ECO:0007669"/>
    <property type="project" value="UniProtKB-KW"/>
</dbReference>
<dbReference type="RefSeq" id="XP_022592886.2">
    <property type="nucleotide sequence ID" value="XM_022736616.2"/>
</dbReference>
<accession>A0A6P5WE43</accession>
<evidence type="ECO:0000259" key="7">
    <source>
        <dbReference type="Pfam" id="PF01138"/>
    </source>
</evidence>
<evidence type="ECO:0000256" key="3">
    <source>
        <dbReference type="ARBA" id="ARBA00022552"/>
    </source>
</evidence>
<dbReference type="GO" id="GO:0071028">
    <property type="term" value="P:nuclear mRNA surveillance"/>
    <property type="evidence" value="ECO:0007669"/>
    <property type="project" value="TreeGrafter"/>
</dbReference>
<evidence type="ECO:0000256" key="2">
    <source>
        <dbReference type="ARBA" id="ARBA00006678"/>
    </source>
</evidence>
<keyword evidence="4" id="KW-0271">Exosome</keyword>
<keyword evidence="5" id="KW-0539">Nucleus</keyword>